<dbReference type="InterPro" id="IPR029044">
    <property type="entry name" value="Nucleotide-diphossugar_trans"/>
</dbReference>
<dbReference type="SUPFAM" id="SSF53448">
    <property type="entry name" value="Nucleotide-diphospho-sugar transferases"/>
    <property type="match status" value="1"/>
</dbReference>
<dbReference type="AlphaFoldDB" id="A0A1G7RCW3"/>
<dbReference type="Gene3D" id="3.90.550.10">
    <property type="entry name" value="Spore Coat Polysaccharide Biosynthesis Protein SpsA, Chain A"/>
    <property type="match status" value="1"/>
</dbReference>
<name>A0A1G7RCW3_9BACT</name>
<dbReference type="RefSeq" id="WP_090155166.1">
    <property type="nucleotide sequence ID" value="NZ_FNAN01000015.1"/>
</dbReference>
<dbReference type="Pfam" id="PF00535">
    <property type="entry name" value="Glycos_transf_2"/>
    <property type="match status" value="1"/>
</dbReference>
<evidence type="ECO:0000259" key="1">
    <source>
        <dbReference type="Pfam" id="PF00535"/>
    </source>
</evidence>
<feature type="domain" description="Glycosyltransferase 2-like" evidence="1">
    <location>
        <begin position="7"/>
        <end position="144"/>
    </location>
</feature>
<protein>
    <submittedName>
        <fullName evidence="2">Glycosyl transferase family 2</fullName>
    </submittedName>
</protein>
<sequence>MQYPKISIITVVRNGEKDLENAIKSVVNQSYDNIEYIILDGLSTDGTLDIIRKYEGQIALWKSEADRGIYDAMNKGLDLATGDWAYFLGCDDVLASPTIIEEVAAEFTLADSIYYGNTYLKKSNRIYTGKASKWNIPLRNISHQAIFYPRSVYKQKKYNLDYKLAADHVYNVELYGRLREHFVYMPKLISLYNDLGMSSLNVDQRHKKDIVGIVFNNLGSAVGSYYWFRVKLSNFKNSLKGGK</sequence>
<accession>A0A1G7RCW3</accession>
<dbReference type="InterPro" id="IPR001173">
    <property type="entry name" value="Glyco_trans_2-like"/>
</dbReference>
<dbReference type="Proteomes" id="UP000198748">
    <property type="component" value="Unassembled WGS sequence"/>
</dbReference>
<keyword evidence="2" id="KW-0808">Transferase</keyword>
<evidence type="ECO:0000313" key="3">
    <source>
        <dbReference type="Proteomes" id="UP000198748"/>
    </source>
</evidence>
<dbReference type="STRING" id="659014.SAMN04487996_11516"/>
<dbReference type="PANTHER" id="PTHR43685:SF2">
    <property type="entry name" value="GLYCOSYLTRANSFERASE 2-LIKE DOMAIN-CONTAINING PROTEIN"/>
    <property type="match status" value="1"/>
</dbReference>
<gene>
    <name evidence="2" type="ORF">SAMN04487996_11516</name>
</gene>
<dbReference type="EMBL" id="FNAN01000015">
    <property type="protein sequence ID" value="SDG08621.1"/>
    <property type="molecule type" value="Genomic_DNA"/>
</dbReference>
<organism evidence="2 3">
    <name type="scientific">Dyadobacter soli</name>
    <dbReference type="NCBI Taxonomy" id="659014"/>
    <lineage>
        <taxon>Bacteria</taxon>
        <taxon>Pseudomonadati</taxon>
        <taxon>Bacteroidota</taxon>
        <taxon>Cytophagia</taxon>
        <taxon>Cytophagales</taxon>
        <taxon>Spirosomataceae</taxon>
        <taxon>Dyadobacter</taxon>
    </lineage>
</organism>
<keyword evidence="3" id="KW-1185">Reference proteome</keyword>
<reference evidence="3" key="1">
    <citation type="submission" date="2016-10" db="EMBL/GenBank/DDBJ databases">
        <authorList>
            <person name="Varghese N."/>
            <person name="Submissions S."/>
        </authorList>
    </citation>
    <scope>NUCLEOTIDE SEQUENCE [LARGE SCALE GENOMIC DNA]</scope>
    <source>
        <strain evidence="3">DSM 25329</strain>
    </source>
</reference>
<dbReference type="InterPro" id="IPR050834">
    <property type="entry name" value="Glycosyltransf_2"/>
</dbReference>
<dbReference type="OrthoDB" id="9788101at2"/>
<dbReference type="CDD" id="cd06433">
    <property type="entry name" value="GT_2_WfgS_like"/>
    <property type="match status" value="1"/>
</dbReference>
<dbReference type="GO" id="GO:0016740">
    <property type="term" value="F:transferase activity"/>
    <property type="evidence" value="ECO:0007669"/>
    <property type="project" value="UniProtKB-KW"/>
</dbReference>
<proteinExistence type="predicted"/>
<dbReference type="PANTHER" id="PTHR43685">
    <property type="entry name" value="GLYCOSYLTRANSFERASE"/>
    <property type="match status" value="1"/>
</dbReference>
<evidence type="ECO:0000313" key="2">
    <source>
        <dbReference type="EMBL" id="SDG08621.1"/>
    </source>
</evidence>